<feature type="domain" description="BTB" evidence="1">
    <location>
        <begin position="295"/>
        <end position="363"/>
    </location>
</feature>
<dbReference type="Proteomes" id="UP000827092">
    <property type="component" value="Unassembled WGS sequence"/>
</dbReference>
<dbReference type="SUPFAM" id="SSF54695">
    <property type="entry name" value="POZ domain"/>
    <property type="match status" value="1"/>
</dbReference>
<keyword evidence="3" id="KW-1185">Reference proteome</keyword>
<accession>A0AAV6THD2</accession>
<dbReference type="EMBL" id="JAFNEN010004648">
    <property type="protein sequence ID" value="KAG8170943.1"/>
    <property type="molecule type" value="Genomic_DNA"/>
</dbReference>
<protein>
    <recommendedName>
        <fullName evidence="1">BTB domain-containing protein</fullName>
    </recommendedName>
</protein>
<dbReference type="Gene3D" id="3.30.710.10">
    <property type="entry name" value="Potassium Channel Kv1.1, Chain A"/>
    <property type="match status" value="1"/>
</dbReference>
<dbReference type="AlphaFoldDB" id="A0AAV6THD2"/>
<sequence>MSCGCETKCFTITWKIENLSTFSSAKESLISPVWKTETTKDYAWWRFLLNPTSLDPEFALTSFEREMKEKDYKYEMSVLTSSGEIKLRTEIENEICNDRNRYCCSSKIEKNKIFGETSDSFLLQDTLTLCCRIWLQNLKPGRCFLRTALHDVNFSWVIEGFSLNSDSIKRSLHQQEKILLTTFLYKNTTKASTHRVRIELLPDCEKWSTFNSCHIYISDGSGQVISSKYIFPAVGWEWDVVIHPEECRKGNLHLEFKSLVAVDVVHTKPLDPVGLGSSNTLSRDLLLLYKKKAFCDVTLNTEDTSLSAHKNILSTRSRVFEAMFERDQTVEGRSGVVEIDDVDSETMDRLLVYLYSDSLEDLRWEQASVLYYAADKYAVIPLKRECSQVLMVGLTADNVCDALVLADRHSDEQLMSCAVDFVRYNEEVTYSPTWENFEKSNARLTIKVLRQIIQQKVKK</sequence>
<reference evidence="2 3" key="1">
    <citation type="journal article" date="2022" name="Nat. Ecol. Evol.">
        <title>A masculinizing supergene underlies an exaggerated male reproductive morph in a spider.</title>
        <authorList>
            <person name="Hendrickx F."/>
            <person name="De Corte Z."/>
            <person name="Sonet G."/>
            <person name="Van Belleghem S.M."/>
            <person name="Kostlbacher S."/>
            <person name="Vangestel C."/>
        </authorList>
    </citation>
    <scope>NUCLEOTIDE SEQUENCE [LARGE SCALE GENOMIC DNA]</scope>
    <source>
        <strain evidence="2">W744_W776</strain>
    </source>
</reference>
<dbReference type="PROSITE" id="PS50097">
    <property type="entry name" value="BTB"/>
    <property type="match status" value="1"/>
</dbReference>
<dbReference type="InterPro" id="IPR000210">
    <property type="entry name" value="BTB/POZ_dom"/>
</dbReference>
<organism evidence="2 3">
    <name type="scientific">Oedothorax gibbosus</name>
    <dbReference type="NCBI Taxonomy" id="931172"/>
    <lineage>
        <taxon>Eukaryota</taxon>
        <taxon>Metazoa</taxon>
        <taxon>Ecdysozoa</taxon>
        <taxon>Arthropoda</taxon>
        <taxon>Chelicerata</taxon>
        <taxon>Arachnida</taxon>
        <taxon>Araneae</taxon>
        <taxon>Araneomorphae</taxon>
        <taxon>Entelegynae</taxon>
        <taxon>Araneoidea</taxon>
        <taxon>Linyphiidae</taxon>
        <taxon>Erigoninae</taxon>
        <taxon>Oedothorax</taxon>
    </lineage>
</organism>
<dbReference type="Pfam" id="PF00651">
    <property type="entry name" value="BTB"/>
    <property type="match status" value="1"/>
</dbReference>
<evidence type="ECO:0000313" key="3">
    <source>
        <dbReference type="Proteomes" id="UP000827092"/>
    </source>
</evidence>
<evidence type="ECO:0000259" key="1">
    <source>
        <dbReference type="PROSITE" id="PS50097"/>
    </source>
</evidence>
<name>A0AAV6THD2_9ARAC</name>
<dbReference type="PANTHER" id="PTHR24413">
    <property type="entry name" value="SPECKLE-TYPE POZ PROTEIN"/>
    <property type="match status" value="1"/>
</dbReference>
<evidence type="ECO:0000313" key="2">
    <source>
        <dbReference type="EMBL" id="KAG8170943.1"/>
    </source>
</evidence>
<proteinExistence type="predicted"/>
<gene>
    <name evidence="2" type="ORF">JTE90_006937</name>
</gene>
<dbReference type="SUPFAM" id="SSF49599">
    <property type="entry name" value="TRAF domain-like"/>
    <property type="match status" value="1"/>
</dbReference>
<dbReference type="SMART" id="SM00225">
    <property type="entry name" value="BTB"/>
    <property type="match status" value="1"/>
</dbReference>
<comment type="caution">
    <text evidence="2">The sequence shown here is derived from an EMBL/GenBank/DDBJ whole genome shotgun (WGS) entry which is preliminary data.</text>
</comment>
<dbReference type="Gene3D" id="1.25.40.420">
    <property type="match status" value="1"/>
</dbReference>
<dbReference type="InterPro" id="IPR011333">
    <property type="entry name" value="SKP1/BTB/POZ_sf"/>
</dbReference>